<protein>
    <recommendedName>
        <fullName evidence="2">DUF1178 domain-containing protein</fullName>
    </recommendedName>
</protein>
<accession>A0A3B1APL1</accession>
<sequence length="152" mass="17381">MIIFDLMCELEHRFEGWFKKSADFDTQLMNGQLTCPICGINEILKLNDSNNANNVIEIKPYKLLKEKLNKSELVLDTAEVDVNALTSEFIERLNDFVEQHFDDLDVNISAEVRSLDSSNIISSKVEQEEVKILDDSSSILTTSRPKKNKKLN</sequence>
<proteinExistence type="predicted"/>
<evidence type="ECO:0000313" key="1">
    <source>
        <dbReference type="EMBL" id="VAW95874.1"/>
    </source>
</evidence>
<evidence type="ECO:0008006" key="2">
    <source>
        <dbReference type="Google" id="ProtNLM"/>
    </source>
</evidence>
<dbReference type="AlphaFoldDB" id="A0A3B1APL1"/>
<dbReference type="InterPro" id="IPR009562">
    <property type="entry name" value="DUF1178"/>
</dbReference>
<gene>
    <name evidence="1" type="ORF">MNBD_GAMMA22-1888</name>
</gene>
<dbReference type="Pfam" id="PF06676">
    <property type="entry name" value="DUF1178"/>
    <property type="match status" value="1"/>
</dbReference>
<dbReference type="EMBL" id="UOFS01000024">
    <property type="protein sequence ID" value="VAW95874.1"/>
    <property type="molecule type" value="Genomic_DNA"/>
</dbReference>
<reference evidence="1" key="1">
    <citation type="submission" date="2018-06" db="EMBL/GenBank/DDBJ databases">
        <authorList>
            <person name="Zhirakovskaya E."/>
        </authorList>
    </citation>
    <scope>NUCLEOTIDE SEQUENCE</scope>
</reference>
<organism evidence="1">
    <name type="scientific">hydrothermal vent metagenome</name>
    <dbReference type="NCBI Taxonomy" id="652676"/>
    <lineage>
        <taxon>unclassified sequences</taxon>
        <taxon>metagenomes</taxon>
        <taxon>ecological metagenomes</taxon>
    </lineage>
</organism>
<name>A0A3B1APL1_9ZZZZ</name>